<dbReference type="Pfam" id="PF14318">
    <property type="entry name" value="Mononeg_mRNAcap"/>
    <property type="match status" value="1"/>
</dbReference>
<evidence type="ECO:0000259" key="1">
    <source>
        <dbReference type="Pfam" id="PF14318"/>
    </source>
</evidence>
<gene>
    <name evidence="2" type="primary">PARPA_00395.1 scaffold 772</name>
</gene>
<evidence type="ECO:0000313" key="2">
    <source>
        <dbReference type="EMBL" id="CEP07121.1"/>
    </source>
</evidence>
<accession>A0A0B7MMS5</accession>
<dbReference type="InterPro" id="IPR026890">
    <property type="entry name" value="Mononeg_mRNAcap"/>
</dbReference>
<organism evidence="2 3">
    <name type="scientific">Parasitella parasitica</name>
    <dbReference type="NCBI Taxonomy" id="35722"/>
    <lineage>
        <taxon>Eukaryota</taxon>
        <taxon>Fungi</taxon>
        <taxon>Fungi incertae sedis</taxon>
        <taxon>Mucoromycota</taxon>
        <taxon>Mucoromycotina</taxon>
        <taxon>Mucoromycetes</taxon>
        <taxon>Mucorales</taxon>
        <taxon>Mucorineae</taxon>
        <taxon>Mucoraceae</taxon>
        <taxon>Parasitella</taxon>
    </lineage>
</organism>
<name>A0A0B7MMS5_9FUNG</name>
<reference evidence="2 3" key="1">
    <citation type="submission" date="2014-09" db="EMBL/GenBank/DDBJ databases">
        <authorList>
            <person name="Ellenberger Sabrina"/>
        </authorList>
    </citation>
    <scope>NUCLEOTIDE SEQUENCE [LARGE SCALE GENOMIC DNA]</scope>
    <source>
        <strain evidence="2 3">CBS 412.66</strain>
    </source>
</reference>
<sequence>YSIETSNITTPGIVAISNSEFKDNISARGKFKPYLGMKTMERRVGKQYDVIKTSSIDELKKLVLLGTAAQFDAGGKRLLNVITNSRTRYPLKQLCRVFPTTIGGIVAHRYEMFDSNSTIIGPVGNPMLASTITFNTSHIPGLSGSKKDYPVAFQQYFSYSIGAIRVLALEGSTSRSLNIQLSVDELPQLVQSDLQFRSADVKAIKTFPGNPLIYVSDIVLKRESLIDMPRMVRDQYYLDITRLFNKPSNAQVCLRSLIIYLAKTVAASKSLDDESGEFIKATTGTLRLDVTLTENFAVSSVVDATIEAVIILVVFTLISQIKEFPIRFKTLIDEIDKWTDFVVLTWEDLIRQSPKFVKQLIRSGLWTQPIGQSSFTYSSFGLRKLISSRIMQLMFNIQFLSEISEPVLFLQKSRTLTSMDIDIMNSSLLIWKDYVSLYADTDKLPRSFSIGFIRGRELSPNDLKRTKHMDSFEFLTTRKNILYNAERSLDPQAIPRDYIIMKLKFNLGASTRSFNFDSIEQALLNKGLLSVEISEEELQRWLENIRSSFNTRTKRLPSLLIPDRILVNLPNLNRQSQYQIDDIVWRFRCRIGVHSTAAYKWSPIISVIKYKSKNPRVAVIGTGAGGIQAALSILGIRSFGFDLQSTIPVEFLGDFSYRPVEIDPEDELANFPAVSHITSGDIFDNNVLQQILRCSNYDYILIDIESKMKRFGFEVVEQLVNCGYRGWIGVKFFLTSLEAKTMYATLKSISTNCYVHHPIGRPAIDVPKPSIFLLNLKPSLLLTDTVDLDYQLDYIPRGPDDMRFEPRYLNWADDRPKLIKILTSRSSVATIEGDILFVRAMLRSLVEATIKYPVTSKNYFDLCCLTVLDMVEPLVVKIERHRLTSETQLGQELLTLLNSPLPTRVAIPGSNRQYSVISSHGWMRQMLLKIVPRYLSYLLSTKQGERGD</sequence>
<dbReference type="Proteomes" id="UP000054107">
    <property type="component" value="Unassembled WGS sequence"/>
</dbReference>
<dbReference type="EMBL" id="LN719061">
    <property type="protein sequence ID" value="CEP07121.1"/>
    <property type="molecule type" value="Genomic_DNA"/>
</dbReference>
<keyword evidence="3" id="KW-1185">Reference proteome</keyword>
<proteinExistence type="predicted"/>
<dbReference type="AlphaFoldDB" id="A0A0B7MMS5"/>
<feature type="non-terminal residue" evidence="2">
    <location>
        <position position="1"/>
    </location>
</feature>
<feature type="domain" description="Mononegavirales mRNA-capping" evidence="1">
    <location>
        <begin position="20"/>
        <end position="176"/>
    </location>
</feature>
<evidence type="ECO:0000313" key="3">
    <source>
        <dbReference type="Proteomes" id="UP000054107"/>
    </source>
</evidence>
<protein>
    <recommendedName>
        <fullName evidence="1">Mononegavirales mRNA-capping domain-containing protein</fullName>
    </recommendedName>
</protein>